<dbReference type="PANTHER" id="PTHR39175">
    <property type="entry name" value="FAMILY PROTEIN, PUTATIVE (AFU_ORTHOLOGUE AFUA_3G15060)-RELATED"/>
    <property type="match status" value="1"/>
</dbReference>
<dbReference type="PANTHER" id="PTHR39175:SF1">
    <property type="entry name" value="FAMILY PROTEIN, PUTATIVE (AFU_ORTHOLOGUE AFUA_3G15060)-RELATED"/>
    <property type="match status" value="1"/>
</dbReference>
<name>A0A0P9F857_9CHLR</name>
<proteinExistence type="predicted"/>
<organism evidence="2 3">
    <name type="scientific">Kouleothrix aurantiaca</name>
    <dbReference type="NCBI Taxonomy" id="186479"/>
    <lineage>
        <taxon>Bacteria</taxon>
        <taxon>Bacillati</taxon>
        <taxon>Chloroflexota</taxon>
        <taxon>Chloroflexia</taxon>
        <taxon>Chloroflexales</taxon>
        <taxon>Roseiflexineae</taxon>
        <taxon>Roseiflexaceae</taxon>
        <taxon>Kouleothrix</taxon>
    </lineage>
</organism>
<gene>
    <name evidence="2" type="ORF">SE17_13585</name>
</gene>
<dbReference type="Gene3D" id="3.10.180.10">
    <property type="entry name" value="2,3-Dihydroxybiphenyl 1,2-Dioxygenase, domain 1"/>
    <property type="match status" value="1"/>
</dbReference>
<feature type="domain" description="VOC" evidence="1">
    <location>
        <begin position="5"/>
        <end position="119"/>
    </location>
</feature>
<evidence type="ECO:0000313" key="3">
    <source>
        <dbReference type="Proteomes" id="UP000050509"/>
    </source>
</evidence>
<dbReference type="InterPro" id="IPR029068">
    <property type="entry name" value="Glyas_Bleomycin-R_OHBP_Dase"/>
</dbReference>
<reference evidence="2 3" key="1">
    <citation type="submission" date="2015-09" db="EMBL/GenBank/DDBJ databases">
        <title>Draft genome sequence of Kouleothrix aurantiaca JCM 19913.</title>
        <authorList>
            <person name="Hemp J."/>
        </authorList>
    </citation>
    <scope>NUCLEOTIDE SEQUENCE [LARGE SCALE GENOMIC DNA]</scope>
    <source>
        <strain evidence="2 3">COM-B</strain>
    </source>
</reference>
<keyword evidence="3" id="KW-1185">Reference proteome</keyword>
<dbReference type="InterPro" id="IPR004360">
    <property type="entry name" value="Glyas_Fos-R_dOase_dom"/>
</dbReference>
<dbReference type="SUPFAM" id="SSF54593">
    <property type="entry name" value="Glyoxalase/Bleomycin resistance protein/Dihydroxybiphenyl dioxygenase"/>
    <property type="match status" value="1"/>
</dbReference>
<accession>A0A0P9F857</accession>
<protein>
    <submittedName>
        <fullName evidence="2">Glyoxalase</fullName>
    </submittedName>
</protein>
<evidence type="ECO:0000259" key="1">
    <source>
        <dbReference type="PROSITE" id="PS51819"/>
    </source>
</evidence>
<comment type="caution">
    <text evidence="2">The sequence shown here is derived from an EMBL/GenBank/DDBJ whole genome shotgun (WGS) entry which is preliminary data.</text>
</comment>
<dbReference type="Proteomes" id="UP000050509">
    <property type="component" value="Unassembled WGS sequence"/>
</dbReference>
<dbReference type="PROSITE" id="PS51819">
    <property type="entry name" value="VOC"/>
    <property type="match status" value="1"/>
</dbReference>
<dbReference type="AlphaFoldDB" id="A0A0P9F857"/>
<evidence type="ECO:0000313" key="2">
    <source>
        <dbReference type="EMBL" id="KPV52759.1"/>
    </source>
</evidence>
<dbReference type="Pfam" id="PF00903">
    <property type="entry name" value="Glyoxalase"/>
    <property type="match status" value="1"/>
</dbReference>
<dbReference type="InterPro" id="IPR037523">
    <property type="entry name" value="VOC_core"/>
</dbReference>
<sequence length="126" mass="13390">MDIAGIDHIQLAMPAGREADARAFYSGLLGLPELAKPGPLQARGGCWFAVPGSQLHLGVEEGFAPQRKAHPALLVRDLEAARAELAAAGVAIVPDTTLPDVRRFYAADPFGNRIEFIQAGDGFAER</sequence>
<dbReference type="EMBL" id="LJCR01000441">
    <property type="protein sequence ID" value="KPV52759.1"/>
    <property type="molecule type" value="Genomic_DNA"/>
</dbReference>